<keyword evidence="2 5" id="KW-0812">Transmembrane</keyword>
<evidence type="ECO:0000313" key="7">
    <source>
        <dbReference type="EMBL" id="MCR0984235.1"/>
    </source>
</evidence>
<dbReference type="InterPro" id="IPR052165">
    <property type="entry name" value="Membrane_assoc_protease"/>
</dbReference>
<accession>A0ABT1X804</accession>
<evidence type="ECO:0000256" key="2">
    <source>
        <dbReference type="ARBA" id="ARBA00022692"/>
    </source>
</evidence>
<evidence type="ECO:0000256" key="3">
    <source>
        <dbReference type="ARBA" id="ARBA00022989"/>
    </source>
</evidence>
<protein>
    <submittedName>
        <fullName evidence="7">NfeD family protein</fullName>
    </submittedName>
</protein>
<comment type="caution">
    <text evidence="7">The sequence shown here is derived from an EMBL/GenBank/DDBJ whole genome shotgun (WGS) entry which is preliminary data.</text>
</comment>
<dbReference type="EMBL" id="JANJOU010000019">
    <property type="protein sequence ID" value="MCR0984235.1"/>
    <property type="molecule type" value="Genomic_DNA"/>
</dbReference>
<evidence type="ECO:0000259" key="6">
    <source>
        <dbReference type="Pfam" id="PF01957"/>
    </source>
</evidence>
<reference evidence="7 8" key="1">
    <citation type="submission" date="2022-06" db="EMBL/GenBank/DDBJ databases">
        <title>Roseomonas CN29.</title>
        <authorList>
            <person name="Cheng Y."/>
            <person name="He X."/>
        </authorList>
    </citation>
    <scope>NUCLEOTIDE SEQUENCE [LARGE SCALE GENOMIC DNA]</scope>
    <source>
        <strain evidence="7 8">CN29</strain>
    </source>
</reference>
<feature type="domain" description="NfeD-like C-terminal" evidence="6">
    <location>
        <begin position="79"/>
        <end position="132"/>
    </location>
</feature>
<evidence type="ECO:0000256" key="4">
    <source>
        <dbReference type="ARBA" id="ARBA00023136"/>
    </source>
</evidence>
<dbReference type="Pfam" id="PF01957">
    <property type="entry name" value="NfeD"/>
    <property type="match status" value="1"/>
</dbReference>
<name>A0ABT1X804_9PROT</name>
<feature type="transmembrane region" description="Helical" evidence="5">
    <location>
        <begin position="41"/>
        <end position="62"/>
    </location>
</feature>
<keyword evidence="8" id="KW-1185">Reference proteome</keyword>
<keyword evidence="3 5" id="KW-1133">Transmembrane helix</keyword>
<evidence type="ECO:0000256" key="5">
    <source>
        <dbReference type="SAM" id="Phobius"/>
    </source>
</evidence>
<evidence type="ECO:0000256" key="1">
    <source>
        <dbReference type="ARBA" id="ARBA00004141"/>
    </source>
</evidence>
<dbReference type="SUPFAM" id="SSF141322">
    <property type="entry name" value="NfeD domain-like"/>
    <property type="match status" value="1"/>
</dbReference>
<dbReference type="InterPro" id="IPR002810">
    <property type="entry name" value="NfeD-like_C"/>
</dbReference>
<comment type="subcellular location">
    <subcellularLocation>
        <location evidence="1">Membrane</location>
        <topology evidence="1">Multi-pass membrane protein</topology>
    </subcellularLocation>
</comment>
<dbReference type="Proteomes" id="UP001524642">
    <property type="component" value="Unassembled WGS sequence"/>
</dbReference>
<dbReference type="Gene3D" id="2.40.50.140">
    <property type="entry name" value="Nucleic acid-binding proteins"/>
    <property type="match status" value="1"/>
</dbReference>
<organism evidence="7 8">
    <name type="scientific">Roseomonas populi</name>
    <dbReference type="NCBI Taxonomy" id="3121582"/>
    <lineage>
        <taxon>Bacteria</taxon>
        <taxon>Pseudomonadati</taxon>
        <taxon>Pseudomonadota</taxon>
        <taxon>Alphaproteobacteria</taxon>
        <taxon>Acetobacterales</taxon>
        <taxon>Roseomonadaceae</taxon>
        <taxon>Roseomonas</taxon>
    </lineage>
</organism>
<keyword evidence="4 5" id="KW-0472">Membrane</keyword>
<proteinExistence type="predicted"/>
<dbReference type="InterPro" id="IPR012340">
    <property type="entry name" value="NA-bd_OB-fold"/>
</dbReference>
<gene>
    <name evidence="7" type="ORF">NRP21_19440</name>
</gene>
<sequence length="135" mass="13410">MIWLLAGLLLLGAEMILPGAFLLWAGIAAVGTGLLGLAVEPGFPLSVVVFAVLLAAGIALALRRRRVGGASGLNTPESGLVGRDGVVLPSAGPGLRVRVGDSDWAARAEGAVPAAGAVVRVEAVEGTVLRVKAAG</sequence>
<dbReference type="PANTHER" id="PTHR33507:SF3">
    <property type="entry name" value="INNER MEMBRANE PROTEIN YBBJ"/>
    <property type="match status" value="1"/>
</dbReference>
<dbReference type="RefSeq" id="WP_257717891.1">
    <property type="nucleotide sequence ID" value="NZ_JANJOU010000019.1"/>
</dbReference>
<dbReference type="PANTHER" id="PTHR33507">
    <property type="entry name" value="INNER MEMBRANE PROTEIN YBBJ"/>
    <property type="match status" value="1"/>
</dbReference>
<evidence type="ECO:0000313" key="8">
    <source>
        <dbReference type="Proteomes" id="UP001524642"/>
    </source>
</evidence>